<dbReference type="AlphaFoldDB" id="A0A7H0H7X0"/>
<name>A0A7H0H7X0_9ACTN</name>
<accession>A0A7H0H7X0</accession>
<gene>
    <name evidence="2" type="ORF">H9L22_04315</name>
</gene>
<dbReference type="Pfam" id="PF09359">
    <property type="entry name" value="VTC"/>
    <property type="match status" value="1"/>
</dbReference>
<sequence length="266" mass="29532">MTALPLDRLTPVPLADMLAEAPLMTRTDRKYVLTRQSCALWLGALPATTRILDINGTRDPGYESVYFDTDDLLTFRLAVQQRRRRLKLRTRSYVDSHDTFLEAKTRQGDDTTVKERVDYAWESRSRLTAGGRSYAAEALAAVGQAPSRAAELGITLTTRYRRSTLLPAPGVRVTLDQGLTCSLPDGRTVAWPDVVIVETKTDGAASPIDRSLWHAGHRPTAISKYATGLAALRPELPHNRWARLLRDRLNSPVTPRTVEDLPCAAV</sequence>
<evidence type="ECO:0000259" key="1">
    <source>
        <dbReference type="Pfam" id="PF09359"/>
    </source>
</evidence>
<reference evidence="2 3" key="1">
    <citation type="submission" date="2020-08" db="EMBL/GenBank/DDBJ databases">
        <title>Genome sequence of Tessaracoccus defluvii JCM 17540T.</title>
        <authorList>
            <person name="Hyun D.-W."/>
            <person name="Bae J.-W."/>
        </authorList>
    </citation>
    <scope>NUCLEOTIDE SEQUENCE [LARGE SCALE GENOMIC DNA]</scope>
    <source>
        <strain evidence="2 3">JCM 17540</strain>
    </source>
</reference>
<dbReference type="InterPro" id="IPR042267">
    <property type="entry name" value="VTC_sf"/>
</dbReference>
<dbReference type="KEGG" id="tdf:H9L22_04315"/>
<proteinExistence type="predicted"/>
<dbReference type="RefSeq" id="WP_187721736.1">
    <property type="nucleotide sequence ID" value="NZ_BAABBL010000002.1"/>
</dbReference>
<evidence type="ECO:0000313" key="3">
    <source>
        <dbReference type="Proteomes" id="UP000516117"/>
    </source>
</evidence>
<dbReference type="GO" id="GO:0006799">
    <property type="term" value="P:polyphosphate biosynthetic process"/>
    <property type="evidence" value="ECO:0007669"/>
    <property type="project" value="UniProtKB-ARBA"/>
</dbReference>
<feature type="domain" description="VTC" evidence="1">
    <location>
        <begin position="26"/>
        <end position="232"/>
    </location>
</feature>
<dbReference type="InterPro" id="IPR033469">
    <property type="entry name" value="CYTH-like_dom_sf"/>
</dbReference>
<protein>
    <submittedName>
        <fullName evidence="2">Polyphosphate polymerase domain-containing protein</fullName>
    </submittedName>
</protein>
<dbReference type="SUPFAM" id="SSF55154">
    <property type="entry name" value="CYTH-like phosphatases"/>
    <property type="match status" value="1"/>
</dbReference>
<keyword evidence="3" id="KW-1185">Reference proteome</keyword>
<dbReference type="Gene3D" id="3.20.100.30">
    <property type="entry name" value="VTC, catalytic tunnel domain"/>
    <property type="match status" value="1"/>
</dbReference>
<dbReference type="CDD" id="cd07750">
    <property type="entry name" value="PolyPPase_VTC_like"/>
    <property type="match status" value="1"/>
</dbReference>
<dbReference type="InterPro" id="IPR018966">
    <property type="entry name" value="VTC_domain"/>
</dbReference>
<evidence type="ECO:0000313" key="2">
    <source>
        <dbReference type="EMBL" id="QNP56636.1"/>
    </source>
</evidence>
<dbReference type="Proteomes" id="UP000516117">
    <property type="component" value="Chromosome"/>
</dbReference>
<organism evidence="2 3">
    <name type="scientific">Tessaracoccus defluvii</name>
    <dbReference type="NCBI Taxonomy" id="1285901"/>
    <lineage>
        <taxon>Bacteria</taxon>
        <taxon>Bacillati</taxon>
        <taxon>Actinomycetota</taxon>
        <taxon>Actinomycetes</taxon>
        <taxon>Propionibacteriales</taxon>
        <taxon>Propionibacteriaceae</taxon>
        <taxon>Tessaracoccus</taxon>
    </lineage>
</organism>
<dbReference type="EMBL" id="CP060789">
    <property type="protein sequence ID" value="QNP56636.1"/>
    <property type="molecule type" value="Genomic_DNA"/>
</dbReference>